<keyword evidence="3" id="KW-0998">Cell outer membrane</keyword>
<gene>
    <name evidence="5" type="ORF">SAMN04488135_103350</name>
</gene>
<feature type="domain" description="Secretin/TonB short N-terminal" evidence="4">
    <location>
        <begin position="124"/>
        <end position="175"/>
    </location>
</feature>
<dbReference type="InterPro" id="IPR011662">
    <property type="entry name" value="Secretin/TonB_short_N"/>
</dbReference>
<protein>
    <recommendedName>
        <fullName evidence="4">Secretin/TonB short N-terminal domain-containing protein</fullName>
    </recommendedName>
</protein>
<dbReference type="SMART" id="SM00965">
    <property type="entry name" value="STN"/>
    <property type="match status" value="1"/>
</dbReference>
<dbReference type="Gene3D" id="3.55.50.30">
    <property type="match status" value="1"/>
</dbReference>
<dbReference type="Proteomes" id="UP000184226">
    <property type="component" value="Unassembled WGS sequence"/>
</dbReference>
<dbReference type="EMBL" id="FQXE01000003">
    <property type="protein sequence ID" value="SHH49041.1"/>
    <property type="molecule type" value="Genomic_DNA"/>
</dbReference>
<keyword evidence="2" id="KW-0472">Membrane</keyword>
<dbReference type="GO" id="GO:0019867">
    <property type="term" value="C:outer membrane"/>
    <property type="evidence" value="ECO:0007669"/>
    <property type="project" value="InterPro"/>
</dbReference>
<evidence type="ECO:0000313" key="5">
    <source>
        <dbReference type="EMBL" id="SHH49041.1"/>
    </source>
</evidence>
<reference evidence="5 6" key="1">
    <citation type="submission" date="2016-11" db="EMBL/GenBank/DDBJ databases">
        <authorList>
            <person name="Jaros S."/>
            <person name="Januszkiewicz K."/>
            <person name="Wedrychowicz H."/>
        </authorList>
    </citation>
    <scope>NUCLEOTIDE SEQUENCE [LARGE SCALE GENOMIC DNA]</scope>
    <source>
        <strain evidence="5 6">CGMCC 1.10190</strain>
    </source>
</reference>
<dbReference type="AlphaFoldDB" id="A0A1M5TED2"/>
<evidence type="ECO:0000313" key="6">
    <source>
        <dbReference type="Proteomes" id="UP000184226"/>
    </source>
</evidence>
<keyword evidence="6" id="KW-1185">Reference proteome</keyword>
<evidence type="ECO:0000256" key="2">
    <source>
        <dbReference type="ARBA" id="ARBA00023136"/>
    </source>
</evidence>
<sequence>MLVPAAGVVVISLSCNLHKQFVSCRLVLVAYPVRCRLFWLAAHEFSLYFIRVFLSVARVRAVAALIVVLSTGIAGAMVTVHAQEAPPDRSAGAPLAPSSGTFDFDIPSLPLAEALKRYGGLTGYSVFYETSVVAGKRSSLVRGHHTAEAALKQLLGDTALSARFVNRRSIMLMARPAPASPSADTSLPSVAQRRYDGLLQRQITQALCANPAIAAGRYRIALRFSVSGDQRLHQIRVRVAERPDLEPALRAALADLPVGAPPPEMAQPVVMIVSPEAARRYGACPP</sequence>
<dbReference type="STRING" id="658167.SAMN04488135_103350"/>
<organism evidence="5 6">
    <name type="scientific">Pollutimonas bauzanensis</name>
    <dbReference type="NCBI Taxonomy" id="658167"/>
    <lineage>
        <taxon>Bacteria</taxon>
        <taxon>Pseudomonadati</taxon>
        <taxon>Pseudomonadota</taxon>
        <taxon>Betaproteobacteria</taxon>
        <taxon>Burkholderiales</taxon>
        <taxon>Alcaligenaceae</taxon>
        <taxon>Pollutimonas</taxon>
    </lineage>
</organism>
<accession>A0A1M5TED2</accession>
<proteinExistence type="predicted"/>
<keyword evidence="1" id="KW-0813">Transport</keyword>
<evidence type="ECO:0000259" key="4">
    <source>
        <dbReference type="SMART" id="SM00965"/>
    </source>
</evidence>
<name>A0A1M5TED2_9BURK</name>
<evidence type="ECO:0000256" key="3">
    <source>
        <dbReference type="ARBA" id="ARBA00023237"/>
    </source>
</evidence>
<evidence type="ECO:0000256" key="1">
    <source>
        <dbReference type="ARBA" id="ARBA00022448"/>
    </source>
</evidence>